<evidence type="ECO:0000256" key="4">
    <source>
        <dbReference type="ARBA" id="ARBA00022516"/>
    </source>
</evidence>
<sequence>MNSATSEDSRTETARIPLKQGPRRAMIVTGEASGDLHGGNLIRAARKLDPDLSFFGVGGRCMAEAGCEILIPGEELSVMGLVEVIGHFPVIYRAFQRLKGILHGTGRPDLLITIDFPDFNLRLAKEAKKAGIPVLHYVSPQVWAWRRGRVKKIARVVDRLAAILPFEPDYYRGEDIEVEYVGNPLVDEAEVVVGRDDFLRRLGIDPSDPVVGLFPGSRRNEVRFILETILDAAEAILQAKPRTRFLLPVASSLSDALFEAKLAERSLPVTLIHDSLYDTANACDAVLCVSGTVTLQTALVGTPMAILYKMAPLTYAIGRRLVKVENVGLANIVAGKRVVKEFIQEEATPAALAAEILQILDDGDYNAKIRRGLALIQEKIGAPGCSERVATMASEMSRGLVRRKRSS</sequence>
<keyword evidence="6 10" id="KW-0328">Glycosyltransferase</keyword>
<dbReference type="PANTHER" id="PTHR30372:SF4">
    <property type="entry name" value="LIPID-A-DISACCHARIDE SYNTHASE, MITOCHONDRIAL-RELATED"/>
    <property type="match status" value="1"/>
</dbReference>
<dbReference type="HAMAP" id="MF_00392">
    <property type="entry name" value="LpxB"/>
    <property type="match status" value="1"/>
</dbReference>
<evidence type="ECO:0000256" key="3">
    <source>
        <dbReference type="ARBA" id="ARBA00020902"/>
    </source>
</evidence>
<comment type="catalytic activity">
    <reaction evidence="9 10">
        <text>a lipid X + a UDP-2-N,3-O-bis[(3R)-3-hydroxyacyl]-alpha-D-glucosamine = a lipid A disaccharide + UDP + H(+)</text>
        <dbReference type="Rhea" id="RHEA:67828"/>
        <dbReference type="ChEBI" id="CHEBI:15378"/>
        <dbReference type="ChEBI" id="CHEBI:58223"/>
        <dbReference type="ChEBI" id="CHEBI:137748"/>
        <dbReference type="ChEBI" id="CHEBI:176338"/>
        <dbReference type="ChEBI" id="CHEBI:176343"/>
        <dbReference type="EC" id="2.4.1.182"/>
    </reaction>
</comment>
<evidence type="ECO:0000313" key="12">
    <source>
        <dbReference type="Proteomes" id="UP000057158"/>
    </source>
</evidence>
<evidence type="ECO:0000256" key="1">
    <source>
        <dbReference type="ARBA" id="ARBA00002056"/>
    </source>
</evidence>
<evidence type="ECO:0000256" key="2">
    <source>
        <dbReference type="ARBA" id="ARBA00012687"/>
    </source>
</evidence>
<organism evidence="11 12">
    <name type="scientific">Desulfuromonas soudanensis</name>
    <dbReference type="NCBI Taxonomy" id="1603606"/>
    <lineage>
        <taxon>Bacteria</taxon>
        <taxon>Pseudomonadati</taxon>
        <taxon>Thermodesulfobacteriota</taxon>
        <taxon>Desulfuromonadia</taxon>
        <taxon>Desulfuromonadales</taxon>
        <taxon>Desulfuromonadaceae</taxon>
        <taxon>Desulfuromonas</taxon>
    </lineage>
</organism>
<evidence type="ECO:0000313" key="11">
    <source>
        <dbReference type="EMBL" id="ALC16446.1"/>
    </source>
</evidence>
<dbReference type="GO" id="GO:0009245">
    <property type="term" value="P:lipid A biosynthetic process"/>
    <property type="evidence" value="ECO:0007669"/>
    <property type="project" value="UniProtKB-UniRule"/>
</dbReference>
<keyword evidence="7 10" id="KW-0808">Transferase</keyword>
<dbReference type="SUPFAM" id="SSF53756">
    <property type="entry name" value="UDP-Glycosyltransferase/glycogen phosphorylase"/>
    <property type="match status" value="1"/>
</dbReference>
<dbReference type="STRING" id="1603606.DSOUD_1668"/>
<evidence type="ECO:0000256" key="9">
    <source>
        <dbReference type="ARBA" id="ARBA00048975"/>
    </source>
</evidence>
<dbReference type="GO" id="GO:0016020">
    <property type="term" value="C:membrane"/>
    <property type="evidence" value="ECO:0007669"/>
    <property type="project" value="GOC"/>
</dbReference>
<dbReference type="KEGG" id="des:DSOUD_1668"/>
<comment type="similarity">
    <text evidence="10">Belongs to the LpxB family.</text>
</comment>
<keyword evidence="4 10" id="KW-0444">Lipid biosynthesis</keyword>
<comment type="function">
    <text evidence="1 10">Condensation of UDP-2,3-diacylglucosamine and 2,3-diacylglucosamine-1-phosphate to form lipid A disaccharide, a precursor of lipid A, a phosphorylated glycolipid that anchors the lipopolysaccharide to the outer membrane of the cell.</text>
</comment>
<dbReference type="EMBL" id="CP010802">
    <property type="protein sequence ID" value="ALC16446.1"/>
    <property type="molecule type" value="Genomic_DNA"/>
</dbReference>
<dbReference type="EC" id="2.4.1.182" evidence="2 10"/>
<comment type="pathway">
    <text evidence="10">Bacterial outer membrane biogenesis; LPS lipid A biosynthesis.</text>
</comment>
<name>A0A0M4D158_9BACT</name>
<gene>
    <name evidence="10 11" type="primary">lpxB</name>
    <name evidence="11" type="ORF">DSOUD_1668</name>
</gene>
<dbReference type="UniPathway" id="UPA00973"/>
<dbReference type="AlphaFoldDB" id="A0A0M4D158"/>
<reference evidence="11 12" key="1">
    <citation type="submission" date="2015-07" db="EMBL/GenBank/DDBJ databases">
        <title>Isolation and Genomic Characterization of a Novel Halophilic Metal-Reducing Deltaproteobacterium from the Deep Subsurface.</title>
        <authorList>
            <person name="Badalamenti J.P."/>
            <person name="Summers Z.M."/>
            <person name="Gralnick J.A."/>
            <person name="Bond D.R."/>
        </authorList>
    </citation>
    <scope>NUCLEOTIDE SEQUENCE [LARGE SCALE GENOMIC DNA]</scope>
    <source>
        <strain evidence="11 12">WTL</strain>
    </source>
</reference>
<dbReference type="Proteomes" id="UP000057158">
    <property type="component" value="Chromosome"/>
</dbReference>
<dbReference type="PANTHER" id="PTHR30372">
    <property type="entry name" value="LIPID-A-DISACCHARIDE SYNTHASE"/>
    <property type="match status" value="1"/>
</dbReference>
<keyword evidence="12" id="KW-1185">Reference proteome</keyword>
<dbReference type="GO" id="GO:0008915">
    <property type="term" value="F:lipid-A-disaccharide synthase activity"/>
    <property type="evidence" value="ECO:0007669"/>
    <property type="project" value="UniProtKB-UniRule"/>
</dbReference>
<proteinExistence type="inferred from homology"/>
<evidence type="ECO:0000256" key="7">
    <source>
        <dbReference type="ARBA" id="ARBA00022679"/>
    </source>
</evidence>
<evidence type="ECO:0000256" key="6">
    <source>
        <dbReference type="ARBA" id="ARBA00022676"/>
    </source>
</evidence>
<dbReference type="Gene3D" id="3.40.50.2000">
    <property type="entry name" value="Glycogen Phosphorylase B"/>
    <property type="match status" value="1"/>
</dbReference>
<accession>A0A0M4D158</accession>
<dbReference type="PATRIC" id="fig|1603606.3.peg.1816"/>
<evidence type="ECO:0000256" key="5">
    <source>
        <dbReference type="ARBA" id="ARBA00022556"/>
    </source>
</evidence>
<protein>
    <recommendedName>
        <fullName evidence="3 10">Lipid-A-disaccharide synthase</fullName>
        <ecNumber evidence="2 10">2.4.1.182</ecNumber>
    </recommendedName>
</protein>
<dbReference type="GO" id="GO:0005543">
    <property type="term" value="F:phospholipid binding"/>
    <property type="evidence" value="ECO:0007669"/>
    <property type="project" value="TreeGrafter"/>
</dbReference>
<dbReference type="Pfam" id="PF02684">
    <property type="entry name" value="LpxB"/>
    <property type="match status" value="1"/>
</dbReference>
<dbReference type="NCBIfam" id="TIGR00215">
    <property type="entry name" value="lpxB"/>
    <property type="match status" value="1"/>
</dbReference>
<evidence type="ECO:0000256" key="8">
    <source>
        <dbReference type="ARBA" id="ARBA00023098"/>
    </source>
</evidence>
<keyword evidence="5 10" id="KW-0441">Lipid A biosynthesis</keyword>
<keyword evidence="8 10" id="KW-0443">Lipid metabolism</keyword>
<dbReference type="InterPro" id="IPR003835">
    <property type="entry name" value="Glyco_trans_19"/>
</dbReference>
<evidence type="ECO:0000256" key="10">
    <source>
        <dbReference type="HAMAP-Rule" id="MF_00392"/>
    </source>
</evidence>